<reference evidence="1 2" key="1">
    <citation type="journal article" date="2019" name="Sci. Rep.">
        <title>Orb-weaving spider Araneus ventricosus genome elucidates the spidroin gene catalogue.</title>
        <authorList>
            <person name="Kono N."/>
            <person name="Nakamura H."/>
            <person name="Ohtoshi R."/>
            <person name="Moran D.A.P."/>
            <person name="Shinohara A."/>
            <person name="Yoshida Y."/>
            <person name="Fujiwara M."/>
            <person name="Mori M."/>
            <person name="Tomita M."/>
            <person name="Arakawa K."/>
        </authorList>
    </citation>
    <scope>NUCLEOTIDE SEQUENCE [LARGE SCALE GENOMIC DNA]</scope>
</reference>
<keyword evidence="2" id="KW-1185">Reference proteome</keyword>
<protein>
    <submittedName>
        <fullName evidence="1">Uncharacterized protein</fullName>
    </submittedName>
</protein>
<comment type="caution">
    <text evidence="1">The sequence shown here is derived from an EMBL/GenBank/DDBJ whole genome shotgun (WGS) entry which is preliminary data.</text>
</comment>
<feature type="non-terminal residue" evidence="1">
    <location>
        <position position="20"/>
    </location>
</feature>
<dbReference type="Proteomes" id="UP000499080">
    <property type="component" value="Unassembled WGS sequence"/>
</dbReference>
<dbReference type="EMBL" id="BGPR01000470">
    <property type="protein sequence ID" value="GBM21963.1"/>
    <property type="molecule type" value="Genomic_DNA"/>
</dbReference>
<evidence type="ECO:0000313" key="1">
    <source>
        <dbReference type="EMBL" id="GBM21963.1"/>
    </source>
</evidence>
<evidence type="ECO:0000313" key="2">
    <source>
        <dbReference type="Proteomes" id="UP000499080"/>
    </source>
</evidence>
<dbReference type="AlphaFoldDB" id="A0A4Y2DYK5"/>
<sequence>MSTFGIKSHPMIPYSSLQAL</sequence>
<accession>A0A4Y2DYK5</accession>
<name>A0A4Y2DYK5_ARAVE</name>
<proteinExistence type="predicted"/>
<organism evidence="1 2">
    <name type="scientific">Araneus ventricosus</name>
    <name type="common">Orbweaver spider</name>
    <name type="synonym">Epeira ventricosa</name>
    <dbReference type="NCBI Taxonomy" id="182803"/>
    <lineage>
        <taxon>Eukaryota</taxon>
        <taxon>Metazoa</taxon>
        <taxon>Ecdysozoa</taxon>
        <taxon>Arthropoda</taxon>
        <taxon>Chelicerata</taxon>
        <taxon>Arachnida</taxon>
        <taxon>Araneae</taxon>
        <taxon>Araneomorphae</taxon>
        <taxon>Entelegynae</taxon>
        <taxon>Araneoidea</taxon>
        <taxon>Araneidae</taxon>
        <taxon>Araneus</taxon>
    </lineage>
</organism>
<gene>
    <name evidence="1" type="ORF">AVEN_187960_1</name>
</gene>